<dbReference type="Proteomes" id="UP001501920">
    <property type="component" value="Chromosome 3"/>
</dbReference>
<accession>A0AAR2KC77</accession>
<keyword evidence="2" id="KW-1185">Reference proteome</keyword>
<protein>
    <submittedName>
        <fullName evidence="1">Uncharacterized protein</fullName>
    </submittedName>
</protein>
<name>A0AAR2KC77_PYGNA</name>
<dbReference type="AlphaFoldDB" id="A0AAR2KC77"/>
<dbReference type="Ensembl" id="ENSPNAT00000050910.1">
    <property type="protein sequence ID" value="ENSPNAP00000060042.1"/>
    <property type="gene ID" value="ENSPNAG00000033642.1"/>
</dbReference>
<evidence type="ECO:0000313" key="2">
    <source>
        <dbReference type="Proteomes" id="UP001501920"/>
    </source>
</evidence>
<gene>
    <name evidence="1" type="primary">MLLT11</name>
</gene>
<reference evidence="1" key="3">
    <citation type="submission" date="2025-09" db="UniProtKB">
        <authorList>
            <consortium name="Ensembl"/>
        </authorList>
    </citation>
    <scope>IDENTIFICATION</scope>
</reference>
<reference evidence="1 2" key="1">
    <citation type="submission" date="2020-10" db="EMBL/GenBank/DDBJ databases">
        <title>Pygocentrus nattereri (red-bellied piranha) genome, fPygNat1, primary haplotype.</title>
        <authorList>
            <person name="Myers G."/>
            <person name="Meyer A."/>
            <person name="Karagic N."/>
            <person name="Pippel M."/>
            <person name="Winkler S."/>
            <person name="Tracey A."/>
            <person name="Wood J."/>
            <person name="Formenti G."/>
            <person name="Howe K."/>
            <person name="Fedrigo O."/>
            <person name="Jarvis E.D."/>
        </authorList>
    </citation>
    <scope>NUCLEOTIDE SEQUENCE [LARGE SCALE GENOMIC DNA]</scope>
</reference>
<sequence>HFNCLYSLNYLYPERNPNSSSVFISYIKTSSTSIPLISCFCLIAWLKGSINKENNNGDIGHPCLVPRSSTNELERSPFILIFALGLSYIV</sequence>
<proteinExistence type="predicted"/>
<organism evidence="1 2">
    <name type="scientific">Pygocentrus nattereri</name>
    <name type="common">Red-bellied piranha</name>
    <dbReference type="NCBI Taxonomy" id="42514"/>
    <lineage>
        <taxon>Eukaryota</taxon>
        <taxon>Metazoa</taxon>
        <taxon>Chordata</taxon>
        <taxon>Craniata</taxon>
        <taxon>Vertebrata</taxon>
        <taxon>Euteleostomi</taxon>
        <taxon>Actinopterygii</taxon>
        <taxon>Neopterygii</taxon>
        <taxon>Teleostei</taxon>
        <taxon>Ostariophysi</taxon>
        <taxon>Characiformes</taxon>
        <taxon>Characoidei</taxon>
        <taxon>Pygocentrus</taxon>
    </lineage>
</organism>
<reference evidence="1" key="2">
    <citation type="submission" date="2025-08" db="UniProtKB">
        <authorList>
            <consortium name="Ensembl"/>
        </authorList>
    </citation>
    <scope>IDENTIFICATION</scope>
</reference>
<evidence type="ECO:0000313" key="1">
    <source>
        <dbReference type="Ensembl" id="ENSPNAP00000060042.1"/>
    </source>
</evidence>